<reference evidence="1 2" key="1">
    <citation type="submission" date="2023-09" db="EMBL/GenBank/DDBJ databases">
        <authorList>
            <person name="Rey-Velasco X."/>
        </authorList>
    </citation>
    <scope>NUCLEOTIDE SEQUENCE [LARGE SCALE GENOMIC DNA]</scope>
    <source>
        <strain evidence="1 2">F297</strain>
    </source>
</reference>
<evidence type="ECO:0000313" key="2">
    <source>
        <dbReference type="Proteomes" id="UP001248819"/>
    </source>
</evidence>
<dbReference type="Proteomes" id="UP001248819">
    <property type="component" value="Unassembled WGS sequence"/>
</dbReference>
<keyword evidence="2" id="KW-1185">Reference proteome</keyword>
<dbReference type="PROSITE" id="PS51257">
    <property type="entry name" value="PROKAR_LIPOPROTEIN"/>
    <property type="match status" value="1"/>
</dbReference>
<organism evidence="1 2">
    <name type="scientific">Autumnicola edwardsiae</name>
    <dbReference type="NCBI Taxonomy" id="3075594"/>
    <lineage>
        <taxon>Bacteria</taxon>
        <taxon>Pseudomonadati</taxon>
        <taxon>Bacteroidota</taxon>
        <taxon>Flavobacteriia</taxon>
        <taxon>Flavobacteriales</taxon>
        <taxon>Flavobacteriaceae</taxon>
        <taxon>Autumnicola</taxon>
    </lineage>
</organism>
<sequence length="147" mass="16792">MNTNFLKIQILLFVLVLYGCTDQGEYKGRYIIENATEKTVKIKFFKRQPIGEPILVLTKEIGGAGIIYDEIRNFDNITDREIPEDVFGADSLAVIFDGEKIQAHYEGLPFGNSLVFFSDYIQNSDTNRYIITEQNFENAVDCNNNCD</sequence>
<protein>
    <submittedName>
        <fullName evidence="1">Uncharacterized protein</fullName>
    </submittedName>
</protein>
<gene>
    <name evidence="1" type="ORF">RM529_17285</name>
</gene>
<proteinExistence type="predicted"/>
<evidence type="ECO:0000313" key="1">
    <source>
        <dbReference type="EMBL" id="MDT0651899.1"/>
    </source>
</evidence>
<dbReference type="EMBL" id="JAVRHP010000232">
    <property type="protein sequence ID" value="MDT0651899.1"/>
    <property type="molecule type" value="Genomic_DNA"/>
</dbReference>
<accession>A0ABU3CZU4</accession>
<name>A0ABU3CZU4_9FLAO</name>
<dbReference type="RefSeq" id="WP_311485989.1">
    <property type="nucleotide sequence ID" value="NZ_JAVRHP010000232.1"/>
</dbReference>
<comment type="caution">
    <text evidence="1">The sequence shown here is derived from an EMBL/GenBank/DDBJ whole genome shotgun (WGS) entry which is preliminary data.</text>
</comment>